<dbReference type="STRING" id="857087.Metme_2334"/>
<protein>
    <recommendedName>
        <fullName evidence="5">Phage coat protein</fullName>
    </recommendedName>
</protein>
<name>F9ZVC6_METMM</name>
<feature type="chain" id="PRO_5003392882" description="Phage coat protein" evidence="2">
    <location>
        <begin position="34"/>
        <end position="76"/>
    </location>
</feature>
<proteinExistence type="predicted"/>
<evidence type="ECO:0000256" key="1">
    <source>
        <dbReference type="SAM" id="Phobius"/>
    </source>
</evidence>
<keyword evidence="1" id="KW-1133">Transmembrane helix</keyword>
<accession>F9ZVC6</accession>
<evidence type="ECO:0008006" key="5">
    <source>
        <dbReference type="Google" id="ProtNLM"/>
    </source>
</evidence>
<evidence type="ECO:0000313" key="3">
    <source>
        <dbReference type="EMBL" id="AEG00736.1"/>
    </source>
</evidence>
<dbReference type="HOGENOM" id="CLU_2650293_0_0_6"/>
<feature type="signal peptide" evidence="2">
    <location>
        <begin position="1"/>
        <end position="33"/>
    </location>
</feature>
<dbReference type="KEGG" id="mmt:Metme_2334"/>
<keyword evidence="2" id="KW-0732">Signal</keyword>
<keyword evidence="4" id="KW-1185">Reference proteome</keyword>
<keyword evidence="1" id="KW-0472">Membrane</keyword>
<reference evidence="3 4" key="1">
    <citation type="journal article" date="2011" name="J. Bacteriol.">
        <title>Complete Genome Sequence of the Aerobic Marine Methanotroph Methylomonas methanica MC09.</title>
        <authorList>
            <person name="Boden R."/>
            <person name="Cunliffe M."/>
            <person name="Scanlan J."/>
            <person name="Moussard H."/>
            <person name="Kits K.D."/>
            <person name="Klotz M.G."/>
            <person name="Jetten M.S."/>
            <person name="Vuilleumier S."/>
            <person name="Han J."/>
            <person name="Peters L."/>
            <person name="Mikhailova N."/>
            <person name="Teshima H."/>
            <person name="Tapia R."/>
            <person name="Kyrpides N."/>
            <person name="Ivanova N."/>
            <person name="Pagani I."/>
            <person name="Cheng J.F."/>
            <person name="Goodwin L."/>
            <person name="Han C."/>
            <person name="Hauser L."/>
            <person name="Land M.L."/>
            <person name="Lapidus A."/>
            <person name="Lucas S."/>
            <person name="Pitluck S."/>
            <person name="Woyke T."/>
            <person name="Stein L."/>
            <person name="Murrell J.C."/>
        </authorList>
    </citation>
    <scope>NUCLEOTIDE SEQUENCE [LARGE SCALE GENOMIC DNA]</scope>
    <source>
        <strain evidence="3 4">MC09</strain>
    </source>
</reference>
<organism evidence="3 4">
    <name type="scientific">Methylomonas methanica (strain DSM 25384 / MC09)</name>
    <dbReference type="NCBI Taxonomy" id="857087"/>
    <lineage>
        <taxon>Bacteria</taxon>
        <taxon>Pseudomonadati</taxon>
        <taxon>Pseudomonadota</taxon>
        <taxon>Gammaproteobacteria</taxon>
        <taxon>Methylococcales</taxon>
        <taxon>Methylococcaceae</taxon>
        <taxon>Methylomonas</taxon>
    </lineage>
</organism>
<evidence type="ECO:0000313" key="4">
    <source>
        <dbReference type="Proteomes" id="UP000008888"/>
    </source>
</evidence>
<gene>
    <name evidence="3" type="ordered locus">Metme_2334</name>
</gene>
<keyword evidence="1" id="KW-0812">Transmembrane</keyword>
<dbReference type="AlphaFoldDB" id="F9ZVC6"/>
<dbReference type="Proteomes" id="UP000008888">
    <property type="component" value="Chromosome"/>
</dbReference>
<evidence type="ECO:0000256" key="2">
    <source>
        <dbReference type="SAM" id="SignalP"/>
    </source>
</evidence>
<dbReference type="EMBL" id="CP002738">
    <property type="protein sequence ID" value="AEG00736.1"/>
    <property type="molecule type" value="Genomic_DNA"/>
</dbReference>
<sequence length="76" mass="7538">MYQSVKEKTKALASRVAAPVVLLTALGVGSANATVAEDITAAFSSGSVNLGLAASGVIAMVAVVTGIGFVVSMLRK</sequence>
<reference evidence="4" key="3">
    <citation type="submission" date="2011-05" db="EMBL/GenBank/DDBJ databases">
        <title>Complete sequence of Methylomonas methanica MC09.</title>
        <authorList>
            <consortium name="US DOE Joint Genome Institute"/>
            <person name="Lucas S."/>
            <person name="Han J."/>
            <person name="Lapidus A."/>
            <person name="Cheng J.-F."/>
            <person name="Goodwin L."/>
            <person name="Pitluck S."/>
            <person name="Peters L."/>
            <person name="Mikhailova N."/>
            <person name="Teshima H."/>
            <person name="Han C."/>
            <person name="Tapia R."/>
            <person name="Land M."/>
            <person name="Hauser L."/>
            <person name="Kyrpides N."/>
            <person name="Ivanova N."/>
            <person name="Pagani I."/>
            <person name="Stein L."/>
            <person name="Woyke T."/>
        </authorList>
    </citation>
    <scope>NUCLEOTIDE SEQUENCE [LARGE SCALE GENOMIC DNA]</scope>
    <source>
        <strain evidence="4">MC09</strain>
    </source>
</reference>
<feature type="transmembrane region" description="Helical" evidence="1">
    <location>
        <begin position="52"/>
        <end position="74"/>
    </location>
</feature>
<dbReference type="RefSeq" id="WP_013818976.1">
    <property type="nucleotide sequence ID" value="NC_015572.1"/>
</dbReference>
<reference key="2">
    <citation type="submission" date="2011-05" db="EMBL/GenBank/DDBJ databases">
        <title>Complete genome sequence of the aerobic marine methanotroph Methylomonas methanica MC09.</title>
        <authorList>
            <person name="Boden R."/>
            <person name="Cunliffe M."/>
            <person name="Scanlan J."/>
            <person name="Moussard H."/>
            <person name="Kits K.D."/>
            <person name="Klotz M."/>
            <person name="Jetten M."/>
            <person name="Vuilleumier S."/>
            <person name="Han J."/>
            <person name="Peters L."/>
            <person name="Mikhailova N."/>
            <person name="Teshima H."/>
            <person name="Tapia R."/>
            <person name="Kyrpides N."/>
            <person name="Ivanova N."/>
            <person name="Pagani I."/>
            <person name="Cheng J.-F."/>
            <person name="Goodwin L."/>
            <person name="Han C."/>
            <person name="Hauser L."/>
            <person name="Land M."/>
            <person name="Lapidus A."/>
            <person name="Lucas S."/>
            <person name="Pitluck S."/>
            <person name="Woyke T."/>
            <person name="Stein L.Y."/>
            <person name="Murrell C."/>
        </authorList>
    </citation>
    <scope>NUCLEOTIDE SEQUENCE</scope>
    <source>
        <strain>MC09</strain>
    </source>
</reference>